<keyword evidence="1" id="KW-0472">Membrane</keyword>
<reference evidence="2" key="2">
    <citation type="submission" date="2022-06" db="UniProtKB">
        <authorList>
            <consortium name="EnsemblMetazoa"/>
        </authorList>
    </citation>
    <scope>IDENTIFICATION</scope>
    <source>
        <strain evidence="2">DF5081</strain>
    </source>
</reference>
<dbReference type="EnsemblMetazoa" id="CJA18253b.1">
    <property type="protein sequence ID" value="CJA18253b.1"/>
    <property type="gene ID" value="WBGene00137457"/>
</dbReference>
<evidence type="ECO:0000313" key="3">
    <source>
        <dbReference type="Proteomes" id="UP000005237"/>
    </source>
</evidence>
<dbReference type="AlphaFoldDB" id="A0A8R1E0P8"/>
<keyword evidence="1" id="KW-1133">Transmembrane helix</keyword>
<protein>
    <submittedName>
        <fullName evidence="2">Uncharacterized protein</fullName>
    </submittedName>
</protein>
<keyword evidence="3" id="KW-1185">Reference proteome</keyword>
<sequence length="88" mass="9854">MKKLMVATSTSQILMCSSAFLTQIFSFLGPLDFDFIHDLVITFYPTINLHNYTLSGFSDVSNIFCSSATAIIAAHAYIPPIVALFWRR</sequence>
<accession>A0A8R1E0P8</accession>
<dbReference type="InterPro" id="IPR019421">
    <property type="entry name" value="7TM_GPCR_serpentine_rcpt_Srd"/>
</dbReference>
<evidence type="ECO:0000256" key="1">
    <source>
        <dbReference type="SAM" id="Phobius"/>
    </source>
</evidence>
<evidence type="ECO:0000313" key="2">
    <source>
        <dbReference type="EnsemblMetazoa" id="CJA18253b.1"/>
    </source>
</evidence>
<feature type="transmembrane region" description="Helical" evidence="1">
    <location>
        <begin position="60"/>
        <end position="86"/>
    </location>
</feature>
<keyword evidence="1" id="KW-0812">Transmembrane</keyword>
<dbReference type="Proteomes" id="UP000005237">
    <property type="component" value="Unassembled WGS sequence"/>
</dbReference>
<reference evidence="3" key="1">
    <citation type="submission" date="2010-08" db="EMBL/GenBank/DDBJ databases">
        <authorList>
            <consortium name="Caenorhabditis japonica Sequencing Consortium"/>
            <person name="Wilson R.K."/>
        </authorList>
    </citation>
    <scope>NUCLEOTIDE SEQUENCE [LARGE SCALE GENOMIC DNA]</scope>
    <source>
        <strain evidence="3">DF5081</strain>
    </source>
</reference>
<organism evidence="2 3">
    <name type="scientific">Caenorhabditis japonica</name>
    <dbReference type="NCBI Taxonomy" id="281687"/>
    <lineage>
        <taxon>Eukaryota</taxon>
        <taxon>Metazoa</taxon>
        <taxon>Ecdysozoa</taxon>
        <taxon>Nematoda</taxon>
        <taxon>Chromadorea</taxon>
        <taxon>Rhabditida</taxon>
        <taxon>Rhabditina</taxon>
        <taxon>Rhabditomorpha</taxon>
        <taxon>Rhabditoidea</taxon>
        <taxon>Rhabditidae</taxon>
        <taxon>Peloderinae</taxon>
        <taxon>Caenorhabditis</taxon>
    </lineage>
</organism>
<proteinExistence type="predicted"/>
<name>A0A8R1E0P8_CAEJA</name>
<dbReference type="Pfam" id="PF10317">
    <property type="entry name" value="7TM_GPCR_Srd"/>
    <property type="match status" value="1"/>
</dbReference>